<dbReference type="AlphaFoldDB" id="A0AAD4MS47"/>
<organism evidence="2 3">
    <name type="scientific">Ditylenchus destructor</name>
    <dbReference type="NCBI Taxonomy" id="166010"/>
    <lineage>
        <taxon>Eukaryota</taxon>
        <taxon>Metazoa</taxon>
        <taxon>Ecdysozoa</taxon>
        <taxon>Nematoda</taxon>
        <taxon>Chromadorea</taxon>
        <taxon>Rhabditida</taxon>
        <taxon>Tylenchina</taxon>
        <taxon>Tylenchomorpha</taxon>
        <taxon>Sphaerularioidea</taxon>
        <taxon>Anguinidae</taxon>
        <taxon>Anguininae</taxon>
        <taxon>Ditylenchus</taxon>
    </lineage>
</organism>
<name>A0AAD4MS47_9BILA</name>
<gene>
    <name evidence="2" type="ORF">DdX_14284</name>
</gene>
<evidence type="ECO:0000313" key="2">
    <source>
        <dbReference type="EMBL" id="KAI1704417.1"/>
    </source>
</evidence>
<feature type="region of interest" description="Disordered" evidence="1">
    <location>
        <begin position="1"/>
        <end position="56"/>
    </location>
</feature>
<dbReference type="EMBL" id="JAKKPZ010000068">
    <property type="protein sequence ID" value="KAI1704417.1"/>
    <property type="molecule type" value="Genomic_DNA"/>
</dbReference>
<dbReference type="Proteomes" id="UP001201812">
    <property type="component" value="Unassembled WGS sequence"/>
</dbReference>
<evidence type="ECO:0000313" key="3">
    <source>
        <dbReference type="Proteomes" id="UP001201812"/>
    </source>
</evidence>
<evidence type="ECO:0000256" key="1">
    <source>
        <dbReference type="SAM" id="MobiDB-lite"/>
    </source>
</evidence>
<protein>
    <submittedName>
        <fullName evidence="2">Uncharacterized protein</fullName>
    </submittedName>
</protein>
<sequence length="72" mass="8032">MLNCMLQSHADDSARHHTPPSDNANNEQIIRQESENSNCVSTPSSQLSSEGHKVPEETVMLRYLIIGNHSDE</sequence>
<keyword evidence="3" id="KW-1185">Reference proteome</keyword>
<comment type="caution">
    <text evidence="2">The sequence shown here is derived from an EMBL/GenBank/DDBJ whole genome shotgun (WGS) entry which is preliminary data.</text>
</comment>
<proteinExistence type="predicted"/>
<reference evidence="2" key="1">
    <citation type="submission" date="2022-01" db="EMBL/GenBank/DDBJ databases">
        <title>Genome Sequence Resource for Two Populations of Ditylenchus destructor, the Migratory Endoparasitic Phytonematode.</title>
        <authorList>
            <person name="Zhang H."/>
            <person name="Lin R."/>
            <person name="Xie B."/>
        </authorList>
    </citation>
    <scope>NUCLEOTIDE SEQUENCE</scope>
    <source>
        <strain evidence="2">BazhouSP</strain>
    </source>
</reference>
<accession>A0AAD4MS47</accession>
<feature type="compositionally biased region" description="Polar residues" evidence="1">
    <location>
        <begin position="20"/>
        <end position="49"/>
    </location>
</feature>